<protein>
    <recommendedName>
        <fullName evidence="3">Transmembrane protein</fullName>
    </recommendedName>
</protein>
<sequence length="189" mass="22204">MRKTTEETPYTSDIEIGNIIETSNIQSEEIEIIVNTKCVKTFLTAIIAFVTLPITIGDLVVGYTDNSCVYICPEQLNVNMKDYLFTCGYINILLFLYNLYIICFHLDSYYQPVVNTKFIYLFILDIIQLILKFFLIIWNLIGLLIFWSKLFVNTTCSNFVFNYLFVTILIKFIISIIFYCKEKDRVYIE</sequence>
<name>A0A6C0ER23_9ZZZZ</name>
<keyword evidence="1" id="KW-1133">Transmembrane helix</keyword>
<evidence type="ECO:0000313" key="2">
    <source>
        <dbReference type="EMBL" id="QHT31477.1"/>
    </source>
</evidence>
<evidence type="ECO:0000256" key="1">
    <source>
        <dbReference type="SAM" id="Phobius"/>
    </source>
</evidence>
<feature type="transmembrane region" description="Helical" evidence="1">
    <location>
        <begin position="83"/>
        <end position="106"/>
    </location>
</feature>
<feature type="transmembrane region" description="Helical" evidence="1">
    <location>
        <begin position="42"/>
        <end position="63"/>
    </location>
</feature>
<organism evidence="2">
    <name type="scientific">viral metagenome</name>
    <dbReference type="NCBI Taxonomy" id="1070528"/>
    <lineage>
        <taxon>unclassified sequences</taxon>
        <taxon>metagenomes</taxon>
        <taxon>organismal metagenomes</taxon>
    </lineage>
</organism>
<accession>A0A6C0ER23</accession>
<proteinExistence type="predicted"/>
<dbReference type="EMBL" id="MN738921">
    <property type="protein sequence ID" value="QHT31477.1"/>
    <property type="molecule type" value="Genomic_DNA"/>
</dbReference>
<dbReference type="AlphaFoldDB" id="A0A6C0ER23"/>
<keyword evidence="1" id="KW-0472">Membrane</keyword>
<feature type="transmembrane region" description="Helical" evidence="1">
    <location>
        <begin position="118"/>
        <end position="147"/>
    </location>
</feature>
<reference evidence="2" key="1">
    <citation type="journal article" date="2020" name="Nature">
        <title>Giant virus diversity and host interactions through global metagenomics.</title>
        <authorList>
            <person name="Schulz F."/>
            <person name="Roux S."/>
            <person name="Paez-Espino D."/>
            <person name="Jungbluth S."/>
            <person name="Walsh D.A."/>
            <person name="Denef V.J."/>
            <person name="McMahon K.D."/>
            <person name="Konstantinidis K.T."/>
            <person name="Eloe-Fadrosh E.A."/>
            <person name="Kyrpides N.C."/>
            <person name="Woyke T."/>
        </authorList>
    </citation>
    <scope>NUCLEOTIDE SEQUENCE</scope>
    <source>
        <strain evidence="2">GVMAG-M-3300009155-2</strain>
    </source>
</reference>
<feature type="transmembrane region" description="Helical" evidence="1">
    <location>
        <begin position="159"/>
        <end position="180"/>
    </location>
</feature>
<evidence type="ECO:0008006" key="3">
    <source>
        <dbReference type="Google" id="ProtNLM"/>
    </source>
</evidence>
<keyword evidence="1" id="KW-0812">Transmembrane</keyword>